<dbReference type="Pfam" id="PF13701">
    <property type="entry name" value="DDE_Tnp_1_4"/>
    <property type="match status" value="1"/>
</dbReference>
<dbReference type="OrthoDB" id="6627885at2"/>
<dbReference type="NCBIfam" id="NF033539">
    <property type="entry name" value="transpos_IS1380"/>
    <property type="match status" value="1"/>
</dbReference>
<dbReference type="Proteomes" id="UP000305100">
    <property type="component" value="Unassembled WGS sequence"/>
</dbReference>
<name>A0A5R9CG23_9LACO</name>
<gene>
    <name evidence="2" type="ORF">FEZ41_14260</name>
</gene>
<dbReference type="InterPro" id="IPR025668">
    <property type="entry name" value="Tnp_DDE_dom"/>
</dbReference>
<protein>
    <submittedName>
        <fullName evidence="2">IS1380 family transposase</fullName>
    </submittedName>
</protein>
<evidence type="ECO:0000313" key="2">
    <source>
        <dbReference type="EMBL" id="TLQ14195.1"/>
    </source>
</evidence>
<comment type="caution">
    <text evidence="2">The sequence shown here is derived from an EMBL/GenBank/DDBJ whole genome shotgun (WGS) entry which is preliminary data.</text>
</comment>
<evidence type="ECO:0000259" key="1">
    <source>
        <dbReference type="Pfam" id="PF13701"/>
    </source>
</evidence>
<dbReference type="RefSeq" id="WP_138468220.1">
    <property type="nucleotide sequence ID" value="NZ_VBSX01000073.1"/>
</dbReference>
<dbReference type="SUPFAM" id="SSF53098">
    <property type="entry name" value="Ribonuclease H-like"/>
    <property type="match status" value="1"/>
</dbReference>
<dbReference type="AlphaFoldDB" id="A0A5R9CG23"/>
<dbReference type="InterPro" id="IPR047960">
    <property type="entry name" value="Transpos_IS1380"/>
</dbReference>
<accession>A0A5R9CG23</accession>
<dbReference type="InterPro" id="IPR012337">
    <property type="entry name" value="RNaseH-like_sf"/>
</dbReference>
<organism evidence="2 3">
    <name type="scientific">Lentilactobacillus parafarraginis</name>
    <dbReference type="NCBI Taxonomy" id="390842"/>
    <lineage>
        <taxon>Bacteria</taxon>
        <taxon>Bacillati</taxon>
        <taxon>Bacillota</taxon>
        <taxon>Bacilli</taxon>
        <taxon>Lactobacillales</taxon>
        <taxon>Lactobacillaceae</taxon>
        <taxon>Lentilactobacillus</taxon>
    </lineage>
</organism>
<evidence type="ECO:0000313" key="3">
    <source>
        <dbReference type="Proteomes" id="UP000305100"/>
    </source>
</evidence>
<sequence length="430" mass="48782">MTLSKIPLQFNSKIDVSHTGGTLTSDSGLVLVQEFINKTHLDQLLAQVPFNDQRKYWQHSNGQLLHQWLLQLIAGYRADCAANQLAKDPGFQLCLPQVAQQSSLSALLKRATPATLAGMRCANQALLDLGRRQTNQQTLILDLDSTYYEAFGHQEGVAYNSHYGCWGQHPIVAFDGQTGDFLEVKLRPGNVYTSTGVVEFIRPLIEHYQQSVPVTDLFCRADSGFATPELYDFCEAQAMNYVIRLKTNAVLERQAEARIQYDDHSWDQPQTVYFELTYQAQSWPTARRVCVEAKLTPGQLLFDYTFVITNLSSAVPAAAVFQIYRRRGTMENFIKEAKTGFAMDKTDSATLLKNELRTLMSELAYNVVNLMRRLTFPKAQQAFRIETIRKYLLKVAGKVVHTARRIQLKLSATHVYQGLFKRILLNIQQL</sequence>
<feature type="domain" description="Transposase DDE" evidence="1">
    <location>
        <begin position="8"/>
        <end position="430"/>
    </location>
</feature>
<reference evidence="2 3" key="1">
    <citation type="submission" date="2019-05" db="EMBL/GenBank/DDBJ databases">
        <title>The metagenome of a microbial culture collection derived from dairy environment covers the genomic content of the human microbiome.</title>
        <authorList>
            <person name="Roder T."/>
            <person name="Wuthrich D."/>
            <person name="Sattari Z."/>
            <person name="Von Ah U."/>
            <person name="Bar C."/>
            <person name="Ronchi F."/>
            <person name="Macpherson A.J."/>
            <person name="Ganal-Vonarburg S.C."/>
            <person name="Bruggmann R."/>
            <person name="Vergeres G."/>
        </authorList>
    </citation>
    <scope>NUCLEOTIDE SEQUENCE [LARGE SCALE GENOMIC DNA]</scope>
    <source>
        <strain evidence="2 3">FAM 1079</strain>
    </source>
</reference>
<proteinExistence type="predicted"/>
<dbReference type="EMBL" id="VBSX01000073">
    <property type="protein sequence ID" value="TLQ14195.1"/>
    <property type="molecule type" value="Genomic_DNA"/>
</dbReference>